<organism evidence="1">
    <name type="scientific">Phaeocystis antarctica</name>
    <dbReference type="NCBI Taxonomy" id="33657"/>
    <lineage>
        <taxon>Eukaryota</taxon>
        <taxon>Haptista</taxon>
        <taxon>Haptophyta</taxon>
        <taxon>Prymnesiophyceae</taxon>
        <taxon>Phaeocystales</taxon>
        <taxon>Phaeocystaceae</taxon>
        <taxon>Phaeocystis</taxon>
    </lineage>
</organism>
<reference evidence="1" key="1">
    <citation type="submission" date="2021-01" db="EMBL/GenBank/DDBJ databases">
        <authorList>
            <person name="Corre E."/>
            <person name="Pelletier E."/>
            <person name="Niang G."/>
            <person name="Scheremetjew M."/>
            <person name="Finn R."/>
            <person name="Kale V."/>
            <person name="Holt S."/>
            <person name="Cochrane G."/>
            <person name="Meng A."/>
            <person name="Brown T."/>
            <person name="Cohen L."/>
        </authorList>
    </citation>
    <scope>NUCLEOTIDE SEQUENCE</scope>
    <source>
        <strain evidence="1">CCMP1374</strain>
    </source>
</reference>
<dbReference type="EMBL" id="HBEP01026667">
    <property type="protein sequence ID" value="CAD8499044.1"/>
    <property type="molecule type" value="Transcribed_RNA"/>
</dbReference>
<evidence type="ECO:0000313" key="1">
    <source>
        <dbReference type="EMBL" id="CAD8499044.1"/>
    </source>
</evidence>
<gene>
    <name evidence="1" type="ORF">PANT1444_LOCUS15140</name>
</gene>
<dbReference type="AlphaFoldDB" id="A0A7S0HPP3"/>
<name>A0A7S0HPP3_9EUKA</name>
<accession>A0A7S0HPP3</accession>
<proteinExistence type="predicted"/>
<sequence length="275" mass="30143">MAYTFKDDGGTMTYYREYNKEVLEKNETLVGNWVEERALRDQIGTGRYALWVNTGDEKSVATNKQQTFTKFTTRPDALDTFSRTLAHSDHTPSAEYATNNDVKDPGYARYVNPGVGAREKLLVQRAAALAKSEEDGTIGELPSNYQSTHRQDYTQATYTLPPAESLGRKVMMTQNMIDIKGAGDGLWRKECGVTAKNLFIEGEDGGFNQTMTATGIKPKFGFGKQSDFSIPIEHALHGTVQGGGNGNETALGNLQNCKGPIGEGGFLYDSMKPAP</sequence>
<protein>
    <submittedName>
        <fullName evidence="1">Uncharacterized protein</fullName>
    </submittedName>
</protein>